<evidence type="ECO:0000313" key="3">
    <source>
        <dbReference type="EMBL" id="QDV37101.1"/>
    </source>
</evidence>
<dbReference type="PANTHER" id="PTHR43044:SF1">
    <property type="entry name" value="QUINOL:CYTOCHROME C OXIDOREDUCTASE QUINONE-BINDING SUBUNIT 2"/>
    <property type="match status" value="1"/>
</dbReference>
<evidence type="ECO:0000313" key="4">
    <source>
        <dbReference type="Proteomes" id="UP000317835"/>
    </source>
</evidence>
<evidence type="ECO:0000256" key="1">
    <source>
        <dbReference type="SAM" id="MobiDB-lite"/>
    </source>
</evidence>
<dbReference type="AlphaFoldDB" id="A0A518H8F7"/>
<feature type="transmembrane region" description="Helical" evidence="2">
    <location>
        <begin position="226"/>
        <end position="246"/>
    </location>
</feature>
<sequence>MSRFFGNTTGGNGQGDGEGISSRLDRLFRISGVVGLAGLGVCIVGAAFDVRQVLGSYLMAYLFWLGVPIGSTLLLLINHLASGTWGLVVRRPLEAGASTLALMIPLFLPIAIGIGQLYPWAGAVHGESHAEHVEGDDEGHAEAEGTTGSLGPRYTFALDEVVEGSDGGHASGYNHKEIWFNRAFFFGRAIGYFAVWSVFASFMVRWSTEQDRSEDPWPATRKMGKVAAPGIILVFLTATFALFDWAMSLDPAWYSTLYGAMLIIGMGLMTFAVINIVTTLLADRGALEDLPQPKRLRDLGNLMLAFVMLWAYTSYSQFLIIWSGDLSEEIPWYLDRSAHGWQYVVGFLAIFHFFLPFTVLLFRANKESTSRLRAISALILGAHVVDVFWLLAPSLGYDRPVPHLLDLAAMIGVGGLWLAAYLFVLKSRPLVVRHDPGLIELRAHAHPQPPQARA</sequence>
<feature type="transmembrane region" description="Helical" evidence="2">
    <location>
        <begin position="302"/>
        <end position="323"/>
    </location>
</feature>
<feature type="transmembrane region" description="Helical" evidence="2">
    <location>
        <begin position="27"/>
        <end position="48"/>
    </location>
</feature>
<keyword evidence="2" id="KW-0812">Transmembrane</keyword>
<protein>
    <recommendedName>
        <fullName evidence="5">Quinol:cytochrome C oxidoreductase</fullName>
    </recommendedName>
</protein>
<dbReference type="Proteomes" id="UP000317835">
    <property type="component" value="Chromosome"/>
</dbReference>
<name>A0A518H8F7_9BACT</name>
<dbReference type="KEGG" id="tpla:ElP_50340"/>
<dbReference type="RefSeq" id="WP_145274421.1">
    <property type="nucleotide sequence ID" value="NZ_CP036426.1"/>
</dbReference>
<proteinExistence type="predicted"/>
<feature type="transmembrane region" description="Helical" evidence="2">
    <location>
        <begin position="258"/>
        <end position="281"/>
    </location>
</feature>
<feature type="transmembrane region" description="Helical" evidence="2">
    <location>
        <begin position="97"/>
        <end position="118"/>
    </location>
</feature>
<keyword evidence="2" id="KW-1133">Transmembrane helix</keyword>
<feature type="transmembrane region" description="Helical" evidence="2">
    <location>
        <begin position="343"/>
        <end position="362"/>
    </location>
</feature>
<feature type="transmembrane region" description="Helical" evidence="2">
    <location>
        <begin position="374"/>
        <end position="392"/>
    </location>
</feature>
<reference evidence="3 4" key="1">
    <citation type="submission" date="2019-02" db="EMBL/GenBank/DDBJ databases">
        <title>Deep-cultivation of Planctomycetes and their phenomic and genomic characterization uncovers novel biology.</title>
        <authorList>
            <person name="Wiegand S."/>
            <person name="Jogler M."/>
            <person name="Boedeker C."/>
            <person name="Pinto D."/>
            <person name="Vollmers J."/>
            <person name="Rivas-Marin E."/>
            <person name="Kohn T."/>
            <person name="Peeters S.H."/>
            <person name="Heuer A."/>
            <person name="Rast P."/>
            <person name="Oberbeckmann S."/>
            <person name="Bunk B."/>
            <person name="Jeske O."/>
            <person name="Meyerdierks A."/>
            <person name="Storesund J.E."/>
            <person name="Kallscheuer N."/>
            <person name="Luecker S."/>
            <person name="Lage O.M."/>
            <person name="Pohl T."/>
            <person name="Merkel B.J."/>
            <person name="Hornburger P."/>
            <person name="Mueller R.-W."/>
            <person name="Bruemmer F."/>
            <person name="Labrenz M."/>
            <person name="Spormann A.M."/>
            <person name="Op den Camp H."/>
            <person name="Overmann J."/>
            <person name="Amann R."/>
            <person name="Jetten M.S.M."/>
            <person name="Mascher T."/>
            <person name="Medema M.H."/>
            <person name="Devos D.P."/>
            <person name="Kaster A.-K."/>
            <person name="Ovreas L."/>
            <person name="Rohde M."/>
            <person name="Galperin M.Y."/>
            <person name="Jogler C."/>
        </authorList>
    </citation>
    <scope>NUCLEOTIDE SEQUENCE [LARGE SCALE GENOMIC DNA]</scope>
    <source>
        <strain evidence="3 4">ElP</strain>
    </source>
</reference>
<feature type="compositionally biased region" description="Basic and acidic residues" evidence="1">
    <location>
        <begin position="129"/>
        <end position="143"/>
    </location>
</feature>
<evidence type="ECO:0000256" key="2">
    <source>
        <dbReference type="SAM" id="Phobius"/>
    </source>
</evidence>
<keyword evidence="2" id="KW-0472">Membrane</keyword>
<accession>A0A518H8F7</accession>
<keyword evidence="4" id="KW-1185">Reference proteome</keyword>
<dbReference type="PANTHER" id="PTHR43044">
    <property type="match status" value="1"/>
</dbReference>
<feature type="region of interest" description="Disordered" evidence="1">
    <location>
        <begin position="129"/>
        <end position="149"/>
    </location>
</feature>
<dbReference type="OrthoDB" id="140980at2"/>
<feature type="transmembrane region" description="Helical" evidence="2">
    <location>
        <begin position="54"/>
        <end position="77"/>
    </location>
</feature>
<dbReference type="EMBL" id="CP036426">
    <property type="protein sequence ID" value="QDV37101.1"/>
    <property type="molecule type" value="Genomic_DNA"/>
</dbReference>
<organism evidence="3 4">
    <name type="scientific">Tautonia plasticadhaerens</name>
    <dbReference type="NCBI Taxonomy" id="2527974"/>
    <lineage>
        <taxon>Bacteria</taxon>
        <taxon>Pseudomonadati</taxon>
        <taxon>Planctomycetota</taxon>
        <taxon>Planctomycetia</taxon>
        <taxon>Isosphaerales</taxon>
        <taxon>Isosphaeraceae</taxon>
        <taxon>Tautonia</taxon>
    </lineage>
</organism>
<evidence type="ECO:0008006" key="5">
    <source>
        <dbReference type="Google" id="ProtNLM"/>
    </source>
</evidence>
<gene>
    <name evidence="3" type="ORF">ElP_50340</name>
</gene>
<feature type="transmembrane region" description="Helical" evidence="2">
    <location>
        <begin position="404"/>
        <end position="424"/>
    </location>
</feature>
<feature type="transmembrane region" description="Helical" evidence="2">
    <location>
        <begin position="183"/>
        <end position="206"/>
    </location>
</feature>